<keyword evidence="2" id="KW-0378">Hydrolase</keyword>
<dbReference type="Pfam" id="PF01844">
    <property type="entry name" value="HNH"/>
    <property type="match status" value="1"/>
</dbReference>
<name>A0ABW0KXP5_9BACT</name>
<evidence type="ECO:0000313" key="2">
    <source>
        <dbReference type="EMBL" id="MFC5457371.1"/>
    </source>
</evidence>
<dbReference type="PANTHER" id="PTHR33877">
    <property type="entry name" value="SLL1193 PROTEIN"/>
    <property type="match status" value="1"/>
</dbReference>
<dbReference type="Proteomes" id="UP001596052">
    <property type="component" value="Unassembled WGS sequence"/>
</dbReference>
<feature type="domain" description="HNH nuclease" evidence="1">
    <location>
        <begin position="7"/>
        <end position="62"/>
    </location>
</feature>
<dbReference type="InterPro" id="IPR052892">
    <property type="entry name" value="NA-targeting_endonuclease"/>
</dbReference>
<dbReference type="EMBL" id="JBHSMQ010000010">
    <property type="protein sequence ID" value="MFC5457371.1"/>
    <property type="molecule type" value="Genomic_DNA"/>
</dbReference>
<dbReference type="CDD" id="cd00085">
    <property type="entry name" value="HNHc"/>
    <property type="match status" value="1"/>
</dbReference>
<sequence>MPRPSRKLERQVIEQAAGRCEYCRLPEHVSDLPFHTDHIIAEKHRGPTVLENLAWACFSCNMHKGANVAGIDPVTGGVVRLFRPRQDVWEDHFKWQGAWLHGQTPIGRTTVMVLEMNDPDSVLLRELLLLEGTF</sequence>
<evidence type="ECO:0000259" key="1">
    <source>
        <dbReference type="SMART" id="SM00507"/>
    </source>
</evidence>
<dbReference type="Gene3D" id="1.10.30.50">
    <property type="match status" value="1"/>
</dbReference>
<evidence type="ECO:0000313" key="3">
    <source>
        <dbReference type="Proteomes" id="UP001596052"/>
    </source>
</evidence>
<dbReference type="SMART" id="SM00507">
    <property type="entry name" value="HNHc"/>
    <property type="match status" value="1"/>
</dbReference>
<protein>
    <submittedName>
        <fullName evidence="2">HNH endonuclease</fullName>
    </submittedName>
</protein>
<gene>
    <name evidence="2" type="ORF">ACFQDI_21060</name>
</gene>
<dbReference type="GO" id="GO:0004519">
    <property type="term" value="F:endonuclease activity"/>
    <property type="evidence" value="ECO:0007669"/>
    <property type="project" value="UniProtKB-KW"/>
</dbReference>
<keyword evidence="3" id="KW-1185">Reference proteome</keyword>
<keyword evidence="2" id="KW-0540">Nuclease</keyword>
<accession>A0ABW0KXP5</accession>
<comment type="caution">
    <text evidence="2">The sequence shown here is derived from an EMBL/GenBank/DDBJ whole genome shotgun (WGS) entry which is preliminary data.</text>
</comment>
<dbReference type="InterPro" id="IPR002711">
    <property type="entry name" value="HNH"/>
</dbReference>
<dbReference type="InterPro" id="IPR003615">
    <property type="entry name" value="HNH_nuc"/>
</dbReference>
<organism evidence="2 3">
    <name type="scientific">Prosthecobacter fluviatilis</name>
    <dbReference type="NCBI Taxonomy" id="445931"/>
    <lineage>
        <taxon>Bacteria</taxon>
        <taxon>Pseudomonadati</taxon>
        <taxon>Verrucomicrobiota</taxon>
        <taxon>Verrucomicrobiia</taxon>
        <taxon>Verrucomicrobiales</taxon>
        <taxon>Verrucomicrobiaceae</taxon>
        <taxon>Prosthecobacter</taxon>
    </lineage>
</organism>
<dbReference type="RefSeq" id="WP_377170604.1">
    <property type="nucleotide sequence ID" value="NZ_JBHSMQ010000010.1"/>
</dbReference>
<proteinExistence type="predicted"/>
<keyword evidence="2" id="KW-0255">Endonuclease</keyword>
<dbReference type="PANTHER" id="PTHR33877:SF1">
    <property type="entry name" value="TYPE IV METHYL-DIRECTED RESTRICTION ENZYME ECOKMCRA"/>
    <property type="match status" value="1"/>
</dbReference>
<reference evidence="3" key="1">
    <citation type="journal article" date="2019" name="Int. J. Syst. Evol. Microbiol.">
        <title>The Global Catalogue of Microorganisms (GCM) 10K type strain sequencing project: providing services to taxonomists for standard genome sequencing and annotation.</title>
        <authorList>
            <consortium name="The Broad Institute Genomics Platform"/>
            <consortium name="The Broad Institute Genome Sequencing Center for Infectious Disease"/>
            <person name="Wu L."/>
            <person name="Ma J."/>
        </authorList>
    </citation>
    <scope>NUCLEOTIDE SEQUENCE [LARGE SCALE GENOMIC DNA]</scope>
    <source>
        <strain evidence="3">CGMCC 4.1469</strain>
    </source>
</reference>